<dbReference type="PROSITE" id="PS51219">
    <property type="entry name" value="DPCK"/>
    <property type="match status" value="1"/>
</dbReference>
<keyword evidence="6 8" id="KW-0067">ATP-binding</keyword>
<feature type="binding site" evidence="8">
    <location>
        <begin position="26"/>
        <end position="31"/>
    </location>
    <ligand>
        <name>ATP</name>
        <dbReference type="ChEBI" id="CHEBI:30616"/>
    </ligand>
</feature>
<dbReference type="GO" id="GO:0005524">
    <property type="term" value="F:ATP binding"/>
    <property type="evidence" value="ECO:0007669"/>
    <property type="project" value="UniProtKB-UniRule"/>
</dbReference>
<keyword evidence="5 8" id="KW-0418">Kinase</keyword>
<dbReference type="OrthoDB" id="9812943at2"/>
<keyword evidence="2 8" id="KW-0963">Cytoplasm</keyword>
<dbReference type="Gene3D" id="3.40.50.300">
    <property type="entry name" value="P-loop containing nucleotide triphosphate hydrolases"/>
    <property type="match status" value="1"/>
</dbReference>
<dbReference type="PANTHER" id="PTHR10695">
    <property type="entry name" value="DEPHOSPHO-COA KINASE-RELATED"/>
    <property type="match status" value="1"/>
</dbReference>
<comment type="catalytic activity">
    <reaction evidence="8">
        <text>3'-dephospho-CoA + ATP = ADP + CoA + H(+)</text>
        <dbReference type="Rhea" id="RHEA:18245"/>
        <dbReference type="ChEBI" id="CHEBI:15378"/>
        <dbReference type="ChEBI" id="CHEBI:30616"/>
        <dbReference type="ChEBI" id="CHEBI:57287"/>
        <dbReference type="ChEBI" id="CHEBI:57328"/>
        <dbReference type="ChEBI" id="CHEBI:456216"/>
        <dbReference type="EC" id="2.7.1.24"/>
    </reaction>
</comment>
<comment type="function">
    <text evidence="8">Catalyzes the phosphorylation of the 3'-hydroxyl group of dephosphocoenzyme A to form coenzyme A.</text>
</comment>
<evidence type="ECO:0000256" key="9">
    <source>
        <dbReference type="NCBIfam" id="TIGR00152"/>
    </source>
</evidence>
<dbReference type="GO" id="GO:0015937">
    <property type="term" value="P:coenzyme A biosynthetic process"/>
    <property type="evidence" value="ECO:0007669"/>
    <property type="project" value="UniProtKB-UniRule"/>
</dbReference>
<evidence type="ECO:0000256" key="1">
    <source>
        <dbReference type="ARBA" id="ARBA00009018"/>
    </source>
</evidence>
<sequence length="215" mass="22824">MGPTTDEPVLEPGTVNFIVGLTGGIGSGKSTVADLFAALGTEVVDADLIAREVVAPGEPALAAIAAHFGEEVMLPDGGLNRRLLRERVFAEPMQKDWLNALLHPLIRERMLAACAAARSPYCLLVVPLLVENGLTGLTDRVLVVDVSPELQLARTVRRDRANEAQIRAIMAAQASREQRLAAADDVLDNSDSDMAGIKAAVAGLHRKYLAQAQSA</sequence>
<keyword evidence="7 8" id="KW-0173">Coenzyme A biosynthesis</keyword>
<dbReference type="NCBIfam" id="TIGR00152">
    <property type="entry name" value="dephospho-CoA kinase"/>
    <property type="match status" value="1"/>
</dbReference>
<proteinExistence type="inferred from homology"/>
<dbReference type="CDD" id="cd02022">
    <property type="entry name" value="DPCK"/>
    <property type="match status" value="1"/>
</dbReference>
<evidence type="ECO:0000313" key="11">
    <source>
        <dbReference type="Proteomes" id="UP000240243"/>
    </source>
</evidence>
<evidence type="ECO:0000256" key="6">
    <source>
        <dbReference type="ARBA" id="ARBA00022840"/>
    </source>
</evidence>
<dbReference type="UniPathway" id="UPA00241">
    <property type="reaction ID" value="UER00356"/>
</dbReference>
<dbReference type="InterPro" id="IPR001977">
    <property type="entry name" value="Depp_CoAkinase"/>
</dbReference>
<protein>
    <recommendedName>
        <fullName evidence="8 9">Dephospho-CoA kinase</fullName>
        <ecNumber evidence="8 9">2.7.1.24</ecNumber>
    </recommendedName>
    <alternativeName>
        <fullName evidence="8">Dephosphocoenzyme A kinase</fullName>
    </alternativeName>
</protein>
<comment type="pathway">
    <text evidence="8">Cofactor biosynthesis; coenzyme A biosynthesis; CoA from (R)-pantothenate: step 5/5.</text>
</comment>
<dbReference type="HAMAP" id="MF_00376">
    <property type="entry name" value="Dephospho_CoA_kinase"/>
    <property type="match status" value="1"/>
</dbReference>
<dbReference type="AlphaFoldDB" id="A0A2P7R8W6"/>
<comment type="similarity">
    <text evidence="1 8">Belongs to the CoaE family.</text>
</comment>
<comment type="subcellular location">
    <subcellularLocation>
        <location evidence="8">Cytoplasm</location>
    </subcellularLocation>
</comment>
<organism evidence="10 11">
    <name type="scientific">Zobellella endophytica</name>
    <dbReference type="NCBI Taxonomy" id="2116700"/>
    <lineage>
        <taxon>Bacteria</taxon>
        <taxon>Pseudomonadati</taxon>
        <taxon>Pseudomonadota</taxon>
        <taxon>Gammaproteobacteria</taxon>
        <taxon>Aeromonadales</taxon>
        <taxon>Aeromonadaceae</taxon>
        <taxon>Zobellella</taxon>
    </lineage>
</organism>
<dbReference type="SUPFAM" id="SSF52540">
    <property type="entry name" value="P-loop containing nucleoside triphosphate hydrolases"/>
    <property type="match status" value="1"/>
</dbReference>
<evidence type="ECO:0000256" key="7">
    <source>
        <dbReference type="ARBA" id="ARBA00022993"/>
    </source>
</evidence>
<accession>A0A2P7R8W6</accession>
<name>A0A2P7R8W6_9GAMM</name>
<dbReference type="EC" id="2.7.1.24" evidence="8 9"/>
<dbReference type="InterPro" id="IPR027417">
    <property type="entry name" value="P-loop_NTPase"/>
</dbReference>
<keyword evidence="4 8" id="KW-0547">Nucleotide-binding</keyword>
<comment type="caution">
    <text evidence="10">The sequence shown here is derived from an EMBL/GenBank/DDBJ whole genome shotgun (WGS) entry which is preliminary data.</text>
</comment>
<dbReference type="PANTHER" id="PTHR10695:SF46">
    <property type="entry name" value="BIFUNCTIONAL COENZYME A SYNTHASE-RELATED"/>
    <property type="match status" value="1"/>
</dbReference>
<dbReference type="GO" id="GO:0004140">
    <property type="term" value="F:dephospho-CoA kinase activity"/>
    <property type="evidence" value="ECO:0007669"/>
    <property type="project" value="UniProtKB-UniRule"/>
</dbReference>
<dbReference type="Pfam" id="PF01121">
    <property type="entry name" value="CoaE"/>
    <property type="match status" value="1"/>
</dbReference>
<evidence type="ECO:0000256" key="3">
    <source>
        <dbReference type="ARBA" id="ARBA00022679"/>
    </source>
</evidence>
<evidence type="ECO:0000256" key="4">
    <source>
        <dbReference type="ARBA" id="ARBA00022741"/>
    </source>
</evidence>
<evidence type="ECO:0000313" key="10">
    <source>
        <dbReference type="EMBL" id="PSJ46633.1"/>
    </source>
</evidence>
<evidence type="ECO:0000256" key="8">
    <source>
        <dbReference type="HAMAP-Rule" id="MF_00376"/>
    </source>
</evidence>
<evidence type="ECO:0000256" key="2">
    <source>
        <dbReference type="ARBA" id="ARBA00022490"/>
    </source>
</evidence>
<keyword evidence="3 8" id="KW-0808">Transferase</keyword>
<reference evidence="10 11" key="1">
    <citation type="submission" date="2018-03" db="EMBL/GenBank/DDBJ databases">
        <title>The draft genome of Zobellella sp. 59N8.</title>
        <authorList>
            <person name="Liu L."/>
            <person name="Li L."/>
            <person name="Zhang X."/>
            <person name="Liang L."/>
            <person name="Wang T."/>
        </authorList>
    </citation>
    <scope>NUCLEOTIDE SEQUENCE [LARGE SCALE GENOMIC DNA]</scope>
    <source>
        <strain evidence="10 11">59N8</strain>
    </source>
</reference>
<evidence type="ECO:0000256" key="5">
    <source>
        <dbReference type="ARBA" id="ARBA00022777"/>
    </source>
</evidence>
<dbReference type="EMBL" id="PXYG01000002">
    <property type="protein sequence ID" value="PSJ46633.1"/>
    <property type="molecule type" value="Genomic_DNA"/>
</dbReference>
<dbReference type="GO" id="GO:0005737">
    <property type="term" value="C:cytoplasm"/>
    <property type="evidence" value="ECO:0007669"/>
    <property type="project" value="UniProtKB-SubCell"/>
</dbReference>
<dbReference type="Proteomes" id="UP000240243">
    <property type="component" value="Unassembled WGS sequence"/>
</dbReference>
<keyword evidence="11" id="KW-1185">Reference proteome</keyword>
<gene>
    <name evidence="8" type="primary">coaE</name>
    <name evidence="10" type="ORF">C7H85_08410</name>
</gene>
<dbReference type="FunFam" id="3.40.50.300:FF:000518">
    <property type="entry name" value="Dephospho-CoA kinase"/>
    <property type="match status" value="1"/>
</dbReference>